<evidence type="ECO:0000256" key="1">
    <source>
        <dbReference type="ARBA" id="ARBA00004141"/>
    </source>
</evidence>
<feature type="transmembrane region" description="Helical" evidence="7">
    <location>
        <begin position="572"/>
        <end position="595"/>
    </location>
</feature>
<evidence type="ECO:0000256" key="5">
    <source>
        <dbReference type="ARBA" id="ARBA00023136"/>
    </source>
</evidence>
<feature type="region of interest" description="Disordered" evidence="6">
    <location>
        <begin position="1"/>
        <end position="40"/>
    </location>
</feature>
<comment type="subcellular location">
    <subcellularLocation>
        <location evidence="1">Membrane</location>
        <topology evidence="1">Multi-pass membrane protein</topology>
    </subcellularLocation>
</comment>
<organism evidence="9 10">
    <name type="scientific">Saccharomyces cerevisiae (strain Lalvin EC1118 / Prise de mousse)</name>
    <name type="common">Baker's yeast</name>
    <dbReference type="NCBI Taxonomy" id="643680"/>
    <lineage>
        <taxon>Eukaryota</taxon>
        <taxon>Fungi</taxon>
        <taxon>Dikarya</taxon>
        <taxon>Ascomycota</taxon>
        <taxon>Saccharomycotina</taxon>
        <taxon>Saccharomycetes</taxon>
        <taxon>Saccharomycetales</taxon>
        <taxon>Saccharomycetaceae</taxon>
        <taxon>Saccharomyces</taxon>
    </lineage>
</organism>
<dbReference type="HOGENOM" id="CLU_008455_11_5_1"/>
<feature type="compositionally biased region" description="Acidic residues" evidence="6">
    <location>
        <begin position="126"/>
        <end position="144"/>
    </location>
</feature>
<name>C8Z931_YEAS8</name>
<evidence type="ECO:0000256" key="2">
    <source>
        <dbReference type="ARBA" id="ARBA00022448"/>
    </source>
</evidence>
<dbReference type="PROSITE" id="PS50850">
    <property type="entry name" value="MFS"/>
    <property type="match status" value="1"/>
</dbReference>
<dbReference type="FunFam" id="1.20.1250.20:FF:000011">
    <property type="entry name" value="MFS multidrug transporter, putative"/>
    <property type="match status" value="1"/>
</dbReference>
<dbReference type="Proteomes" id="UP000000286">
    <property type="component" value="Chromosome VII"/>
</dbReference>
<dbReference type="GO" id="GO:0000297">
    <property type="term" value="F:spermine transmembrane transporter activity"/>
    <property type="evidence" value="ECO:0007669"/>
    <property type="project" value="TreeGrafter"/>
</dbReference>
<feature type="transmembrane region" description="Helical" evidence="7">
    <location>
        <begin position="547"/>
        <end position="566"/>
    </location>
</feature>
<evidence type="ECO:0000256" key="3">
    <source>
        <dbReference type="ARBA" id="ARBA00022692"/>
    </source>
</evidence>
<evidence type="ECO:0000256" key="4">
    <source>
        <dbReference type="ARBA" id="ARBA00022989"/>
    </source>
</evidence>
<evidence type="ECO:0000256" key="6">
    <source>
        <dbReference type="SAM" id="MobiDB-lite"/>
    </source>
</evidence>
<dbReference type="GO" id="GO:0000329">
    <property type="term" value="C:fungal-type vacuole membrane"/>
    <property type="evidence" value="ECO:0007669"/>
    <property type="project" value="TreeGrafter"/>
</dbReference>
<dbReference type="Pfam" id="PF07690">
    <property type="entry name" value="MFS_1"/>
    <property type="match status" value="1"/>
</dbReference>
<dbReference type="InterPro" id="IPR020846">
    <property type="entry name" value="MFS_dom"/>
</dbReference>
<dbReference type="SUPFAM" id="SSF103473">
    <property type="entry name" value="MFS general substrate transporter"/>
    <property type="match status" value="1"/>
</dbReference>
<gene>
    <name evidence="9" type="ORF">EC1118_1G1_4566g</name>
</gene>
<feature type="transmembrane region" description="Helical" evidence="7">
    <location>
        <begin position="297"/>
        <end position="318"/>
    </location>
</feature>
<dbReference type="PANTHER" id="PTHR23502">
    <property type="entry name" value="MAJOR FACILITATOR SUPERFAMILY"/>
    <property type="match status" value="1"/>
</dbReference>
<keyword evidence="2" id="KW-0813">Transport</keyword>
<feature type="transmembrane region" description="Helical" evidence="7">
    <location>
        <begin position="172"/>
        <end position="195"/>
    </location>
</feature>
<feature type="transmembrane region" description="Helical" evidence="7">
    <location>
        <begin position="394"/>
        <end position="427"/>
    </location>
</feature>
<dbReference type="OrthoDB" id="3936150at2759"/>
<feature type="compositionally biased region" description="Polar residues" evidence="6">
    <location>
        <begin position="99"/>
        <end position="122"/>
    </location>
</feature>
<dbReference type="PANTHER" id="PTHR23502:SF132">
    <property type="entry name" value="POLYAMINE TRANSPORTER 2-RELATED"/>
    <property type="match status" value="1"/>
</dbReference>
<reference evidence="9 10" key="1">
    <citation type="journal article" date="2009" name="Proc. Natl. Acad. Sci. U.S.A.">
        <title>Eukaryote-to-eukaryote gene transfer events revealed by the genome sequence of the wine yeast Saccharomyces cerevisiae EC1118.</title>
        <authorList>
            <person name="Novo M."/>
            <person name="Bigey F."/>
            <person name="Beyne E."/>
            <person name="Galeote V."/>
            <person name="Gavory F."/>
            <person name="Mallet S."/>
            <person name="Cambot B."/>
            <person name="Legras J.L."/>
            <person name="Wincker P."/>
            <person name="Casaregola S."/>
            <person name="Dequin S."/>
        </authorList>
    </citation>
    <scope>NUCLEOTIDE SEQUENCE [LARGE SCALE GENOMIC DNA]</scope>
    <source>
        <strain evidence="10">Lalvin EC1118 / Prise de mousse</strain>
    </source>
</reference>
<dbReference type="AlphaFoldDB" id="C8Z931"/>
<sequence>MSDQESVVSFNSQNTSMVDVEGQQPQQYVPSKTNSRANQLKLTKTETVKSLQDLGVTSAAPVPDINAPQTAKNNIFPEEYTMETPSGLVPVATLQSMGRTASALSRTRTKQLNRTATNSSSTGKEEMEEEETEEREDQSGENELDPEIEFVTFVTGDPENPHNWPSWVRWSYTVLLSILVICVAYGSACISGGLGTVEKKYHVGMEAAILSCSLMVIGFSLGPLIWSPVSDLYGRRVAYFVSMGLYVIFNIPCALAPNLGCLLACRFLCGVWSSSGLCLVGGSIADMFPSETRGKAIAFFAFAPYVGPVVGPLVNGFISVSTGRMDLIFWVNMAFAGVMWIISSAIPETYAPVILKRKAARLRKETGNPKIMTEQEAQGVSMSEMMRACLLRPLYFAVTEPVLVATCFYVCLIYSLLYAFFFAFPVIFGELYGYKDNLVGLMFIPIVIGALWALATTFYCENKYLQIVKQRKPTPEDRLLGAKIGAPFAAIALWILGATAYKHIIWVGPASAGLAFGFGMVLIYYSLNNYIIDCYVQYASSALATKVFLRSVGGAAFPLFTIQMYHKLNLHWGSWLLAFISTAMIALPFAFSYWGKGLRHKLSKKDYSIDSVEM</sequence>
<feature type="transmembrane region" description="Helical" evidence="7">
    <location>
        <begin position="263"/>
        <end position="285"/>
    </location>
</feature>
<evidence type="ECO:0000313" key="9">
    <source>
        <dbReference type="EMBL" id="CAY79897.1"/>
    </source>
</evidence>
<dbReference type="CDD" id="cd17323">
    <property type="entry name" value="MFS_Tpo1_MDR_like"/>
    <property type="match status" value="1"/>
</dbReference>
<accession>C8Z931</accession>
<feature type="domain" description="Major facilitator superfamily (MFS) profile" evidence="8">
    <location>
        <begin position="172"/>
        <end position="598"/>
    </location>
</feature>
<feature type="transmembrane region" description="Helical" evidence="7">
    <location>
        <begin position="238"/>
        <end position="257"/>
    </location>
</feature>
<feature type="transmembrane region" description="Helical" evidence="7">
    <location>
        <begin position="439"/>
        <end position="460"/>
    </location>
</feature>
<dbReference type="GO" id="GO:0005886">
    <property type="term" value="C:plasma membrane"/>
    <property type="evidence" value="ECO:0007669"/>
    <property type="project" value="TreeGrafter"/>
</dbReference>
<feature type="transmembrane region" description="Helical" evidence="7">
    <location>
        <begin position="504"/>
        <end position="527"/>
    </location>
</feature>
<feature type="transmembrane region" description="Helical" evidence="7">
    <location>
        <begin position="330"/>
        <end position="355"/>
    </location>
</feature>
<dbReference type="EMBL" id="FN393070">
    <property type="protein sequence ID" value="CAY79897.1"/>
    <property type="molecule type" value="Genomic_DNA"/>
</dbReference>
<protein>
    <submittedName>
        <fullName evidence="9">Tpo2p</fullName>
    </submittedName>
</protein>
<dbReference type="Gene3D" id="1.20.1250.20">
    <property type="entry name" value="MFS general substrate transporter like domains"/>
    <property type="match status" value="1"/>
</dbReference>
<dbReference type="InterPro" id="IPR011701">
    <property type="entry name" value="MFS"/>
</dbReference>
<proteinExistence type="predicted"/>
<keyword evidence="3 7" id="KW-0812">Transmembrane</keyword>
<keyword evidence="5 7" id="KW-0472">Membrane</keyword>
<feature type="transmembrane region" description="Helical" evidence="7">
    <location>
        <begin position="480"/>
        <end position="498"/>
    </location>
</feature>
<evidence type="ECO:0000256" key="7">
    <source>
        <dbReference type="SAM" id="Phobius"/>
    </source>
</evidence>
<evidence type="ECO:0000259" key="8">
    <source>
        <dbReference type="PROSITE" id="PS50850"/>
    </source>
</evidence>
<feature type="transmembrane region" description="Helical" evidence="7">
    <location>
        <begin position="207"/>
        <end position="226"/>
    </location>
</feature>
<dbReference type="InterPro" id="IPR036259">
    <property type="entry name" value="MFS_trans_sf"/>
</dbReference>
<feature type="region of interest" description="Disordered" evidence="6">
    <location>
        <begin position="99"/>
        <end position="144"/>
    </location>
</feature>
<keyword evidence="4 7" id="KW-1133">Transmembrane helix</keyword>
<evidence type="ECO:0000313" key="10">
    <source>
        <dbReference type="Proteomes" id="UP000000286"/>
    </source>
</evidence>